<evidence type="ECO:0000256" key="1">
    <source>
        <dbReference type="SAM" id="MobiDB-lite"/>
    </source>
</evidence>
<gene>
    <name evidence="2" type="ORF">VOLCADRAFT_97513</name>
</gene>
<evidence type="ECO:0000313" key="3">
    <source>
        <dbReference type="Proteomes" id="UP000001058"/>
    </source>
</evidence>
<feature type="region of interest" description="Disordered" evidence="1">
    <location>
        <begin position="194"/>
        <end position="218"/>
    </location>
</feature>
<dbReference type="RefSeq" id="XP_002956530.1">
    <property type="nucleotide sequence ID" value="XM_002956484.1"/>
</dbReference>
<feature type="compositionally biased region" description="Polar residues" evidence="1">
    <location>
        <begin position="118"/>
        <end position="137"/>
    </location>
</feature>
<sequence>MKVAQQPGFRWPWASILGKTSISSSMHGCAGRRPDNDAFLAACLSDLSAPHRLRRLRPRQLATLLRSLVHLGAHPGEDWLTDLDMCCYCHPGPFDPASATAVLAALAALSTANNAATHTTISPSTDADNSNATLSARSSRERPSDADDDGAEDACAAYWGESRYPADLQMHQRSGHSKSQLQLRSGAHHYMATAAATASTSPNRRLSSSPRTSSSFWTSTSKFSADTAAARSSAAAAAPAGGGDESGPQLRFPQAVYLRLIQGGVYNYTYEQLGTLLQSFRSLGVAISDEEALMVGSRMAALLLEMGPEQRQRALAAVLGAA</sequence>
<dbReference type="InParanoid" id="D8UCX7"/>
<accession>D8UCX7</accession>
<organism evidence="3">
    <name type="scientific">Volvox carteri f. nagariensis</name>
    <dbReference type="NCBI Taxonomy" id="3068"/>
    <lineage>
        <taxon>Eukaryota</taxon>
        <taxon>Viridiplantae</taxon>
        <taxon>Chlorophyta</taxon>
        <taxon>core chlorophytes</taxon>
        <taxon>Chlorophyceae</taxon>
        <taxon>CS clade</taxon>
        <taxon>Chlamydomonadales</taxon>
        <taxon>Volvocaceae</taxon>
        <taxon>Volvox</taxon>
    </lineage>
</organism>
<dbReference type="GeneID" id="9619585"/>
<dbReference type="Proteomes" id="UP000001058">
    <property type="component" value="Unassembled WGS sequence"/>
</dbReference>
<evidence type="ECO:0000313" key="2">
    <source>
        <dbReference type="EMBL" id="EFJ42467.1"/>
    </source>
</evidence>
<reference evidence="2 3" key="1">
    <citation type="journal article" date="2010" name="Science">
        <title>Genomic analysis of organismal complexity in the multicellular green alga Volvox carteri.</title>
        <authorList>
            <person name="Prochnik S.E."/>
            <person name="Umen J."/>
            <person name="Nedelcu A.M."/>
            <person name="Hallmann A."/>
            <person name="Miller S.M."/>
            <person name="Nishii I."/>
            <person name="Ferris P."/>
            <person name="Kuo A."/>
            <person name="Mitros T."/>
            <person name="Fritz-Laylin L.K."/>
            <person name="Hellsten U."/>
            <person name="Chapman J."/>
            <person name="Simakov O."/>
            <person name="Rensing S.A."/>
            <person name="Terry A."/>
            <person name="Pangilinan J."/>
            <person name="Kapitonov V."/>
            <person name="Jurka J."/>
            <person name="Salamov A."/>
            <person name="Shapiro H."/>
            <person name="Schmutz J."/>
            <person name="Grimwood J."/>
            <person name="Lindquist E."/>
            <person name="Lucas S."/>
            <person name="Grigoriev I.V."/>
            <person name="Schmitt R."/>
            <person name="Kirk D."/>
            <person name="Rokhsar D.S."/>
        </authorList>
    </citation>
    <scope>NUCLEOTIDE SEQUENCE [LARGE SCALE GENOMIC DNA]</scope>
    <source>
        <strain evidence="3">f. Nagariensis / Eve</strain>
    </source>
</reference>
<feature type="region of interest" description="Disordered" evidence="1">
    <location>
        <begin position="118"/>
        <end position="151"/>
    </location>
</feature>
<name>D8UCX7_VOLCA</name>
<dbReference type="AlphaFoldDB" id="D8UCX7"/>
<protein>
    <submittedName>
        <fullName evidence="2">Uncharacterized protein</fullName>
    </submittedName>
</protein>
<dbReference type="OrthoDB" id="550709at2759"/>
<dbReference type="EMBL" id="GL378382">
    <property type="protein sequence ID" value="EFJ42467.1"/>
    <property type="molecule type" value="Genomic_DNA"/>
</dbReference>
<keyword evidence="3" id="KW-1185">Reference proteome</keyword>
<dbReference type="KEGG" id="vcn:VOLCADRAFT_97513"/>
<proteinExistence type="predicted"/>